<protein>
    <recommendedName>
        <fullName evidence="1">AbiTii domain-containing protein</fullName>
    </recommendedName>
</protein>
<dbReference type="Pfam" id="PF18864">
    <property type="entry name" value="AbiTii"/>
    <property type="match status" value="1"/>
</dbReference>
<name>A0A4Q7AGW3_9GAMM</name>
<organism evidence="2 3">
    <name type="scientific">Acinetobacter wuhouensis</name>
    <dbReference type="NCBI Taxonomy" id="1879050"/>
    <lineage>
        <taxon>Bacteria</taxon>
        <taxon>Pseudomonadati</taxon>
        <taxon>Pseudomonadota</taxon>
        <taxon>Gammaproteobacteria</taxon>
        <taxon>Moraxellales</taxon>
        <taxon>Moraxellaceae</taxon>
        <taxon>Acinetobacter</taxon>
    </lineage>
</organism>
<keyword evidence="3" id="KW-1185">Reference proteome</keyword>
<reference evidence="2 3" key="1">
    <citation type="submission" date="2019-02" db="EMBL/GenBank/DDBJ databases">
        <title>The Batch Genome Submission of Acinetobacter spp. strains.</title>
        <authorList>
            <person name="Qin J."/>
            <person name="Hu Y."/>
            <person name="Ye H."/>
            <person name="Wei L."/>
            <person name="Feng Y."/>
            <person name="Zong Z."/>
        </authorList>
    </citation>
    <scope>NUCLEOTIDE SEQUENCE [LARGE SCALE GENOMIC DNA]</scope>
    <source>
        <strain evidence="2 3">WCHAW060049</strain>
    </source>
</reference>
<comment type="caution">
    <text evidence="2">The sequence shown here is derived from an EMBL/GenBank/DDBJ whole genome shotgun (WGS) entry which is preliminary data.</text>
</comment>
<dbReference type="AlphaFoldDB" id="A0A4Q7AGW3"/>
<feature type="domain" description="AbiTii" evidence="1">
    <location>
        <begin position="2"/>
        <end position="59"/>
    </location>
</feature>
<dbReference type="EMBL" id="SGSQ01000029">
    <property type="protein sequence ID" value="RZG43836.1"/>
    <property type="molecule type" value="Genomic_DNA"/>
</dbReference>
<accession>A0A4Q7AGW3</accession>
<sequence>MSLLREIQNDAVNSNVKVSDLLRRCKVLAYRLGNEDFKTWVDSELNGYELLDGIPSYRIFNN</sequence>
<evidence type="ECO:0000313" key="3">
    <source>
        <dbReference type="Proteomes" id="UP000293863"/>
    </source>
</evidence>
<evidence type="ECO:0000259" key="1">
    <source>
        <dbReference type="Pfam" id="PF18864"/>
    </source>
</evidence>
<gene>
    <name evidence="2" type="ORF">EXU28_16540</name>
</gene>
<dbReference type="InterPro" id="IPR041304">
    <property type="entry name" value="AbiTii"/>
</dbReference>
<evidence type="ECO:0000313" key="2">
    <source>
        <dbReference type="EMBL" id="RZG43836.1"/>
    </source>
</evidence>
<dbReference type="Proteomes" id="UP000293863">
    <property type="component" value="Unassembled WGS sequence"/>
</dbReference>
<feature type="non-terminal residue" evidence="2">
    <location>
        <position position="62"/>
    </location>
</feature>
<proteinExistence type="predicted"/>